<dbReference type="PANTHER" id="PTHR45717">
    <property type="entry name" value="OS12G0527900 PROTEIN"/>
    <property type="match status" value="1"/>
</dbReference>
<gene>
    <name evidence="2" type="ORF">M0R45_027399</name>
</gene>
<protein>
    <recommendedName>
        <fullName evidence="4">Pentatricopeptide repeat-containing protein</fullName>
    </recommendedName>
</protein>
<comment type="caution">
    <text evidence="2">The sequence shown here is derived from an EMBL/GenBank/DDBJ whole genome shotgun (WGS) entry which is preliminary data.</text>
</comment>
<proteinExistence type="inferred from homology"/>
<dbReference type="Gene3D" id="1.25.40.10">
    <property type="entry name" value="Tetratricopeptide repeat domain"/>
    <property type="match status" value="1"/>
</dbReference>
<evidence type="ECO:0008006" key="4">
    <source>
        <dbReference type="Google" id="ProtNLM"/>
    </source>
</evidence>
<evidence type="ECO:0000313" key="2">
    <source>
        <dbReference type="EMBL" id="KAK9930360.1"/>
    </source>
</evidence>
<evidence type="ECO:0000256" key="1">
    <source>
        <dbReference type="ARBA" id="ARBA00007626"/>
    </source>
</evidence>
<dbReference type="Proteomes" id="UP001457282">
    <property type="component" value="Unassembled WGS sequence"/>
</dbReference>
<keyword evidence="3" id="KW-1185">Reference proteome</keyword>
<sequence>MVNDENVQVGWSTLSTLANIYMKAGLVDKAKFALGNAEEKLSNCNRLGYFFLITQYTSLKSKEDVLRPGRASKGGAGRIPSTNYMHILLCLVKLGAYMRNGMVDKAESLHLHQHTWEILMEGRLKNQKLDEAVEAMKQGFTTLQDCHWRPSDDTVMAFAEYFEGEQKIEDANWYIRVIHNLGFASLPLYKSLLRMHHYARRSASHVLEMMEKNRIEMDDETSALVRAINV</sequence>
<dbReference type="GO" id="GO:0005739">
    <property type="term" value="C:mitochondrion"/>
    <property type="evidence" value="ECO:0007669"/>
    <property type="project" value="TreeGrafter"/>
</dbReference>
<dbReference type="PANTHER" id="PTHR45717:SF13">
    <property type="entry name" value="OS02G0796400 PROTEIN"/>
    <property type="match status" value="1"/>
</dbReference>
<evidence type="ECO:0000313" key="3">
    <source>
        <dbReference type="Proteomes" id="UP001457282"/>
    </source>
</evidence>
<dbReference type="EMBL" id="JBEDUW010000005">
    <property type="protein sequence ID" value="KAK9930360.1"/>
    <property type="molecule type" value="Genomic_DNA"/>
</dbReference>
<dbReference type="InterPro" id="IPR011990">
    <property type="entry name" value="TPR-like_helical_dom_sf"/>
</dbReference>
<accession>A0AAW1X442</accession>
<name>A0AAW1X442_RUBAR</name>
<comment type="similarity">
    <text evidence="1">Belongs to the PPR family. P subfamily.</text>
</comment>
<reference evidence="2 3" key="1">
    <citation type="journal article" date="2023" name="G3 (Bethesda)">
        <title>A chromosome-length genome assembly and annotation of blackberry (Rubus argutus, cv. 'Hillquist').</title>
        <authorList>
            <person name="Bruna T."/>
            <person name="Aryal R."/>
            <person name="Dudchenko O."/>
            <person name="Sargent D.J."/>
            <person name="Mead D."/>
            <person name="Buti M."/>
            <person name="Cavallini A."/>
            <person name="Hytonen T."/>
            <person name="Andres J."/>
            <person name="Pham M."/>
            <person name="Weisz D."/>
            <person name="Mascagni F."/>
            <person name="Usai G."/>
            <person name="Natali L."/>
            <person name="Bassil N."/>
            <person name="Fernandez G.E."/>
            <person name="Lomsadze A."/>
            <person name="Armour M."/>
            <person name="Olukolu B."/>
            <person name="Poorten T."/>
            <person name="Britton C."/>
            <person name="Davik J."/>
            <person name="Ashrafi H."/>
            <person name="Aiden E.L."/>
            <person name="Borodovsky M."/>
            <person name="Worthington M."/>
        </authorList>
    </citation>
    <scope>NUCLEOTIDE SEQUENCE [LARGE SCALE GENOMIC DNA]</scope>
    <source>
        <strain evidence="2">PI 553951</strain>
    </source>
</reference>
<dbReference type="AlphaFoldDB" id="A0AAW1X442"/>
<organism evidence="2 3">
    <name type="scientific">Rubus argutus</name>
    <name type="common">Southern blackberry</name>
    <dbReference type="NCBI Taxonomy" id="59490"/>
    <lineage>
        <taxon>Eukaryota</taxon>
        <taxon>Viridiplantae</taxon>
        <taxon>Streptophyta</taxon>
        <taxon>Embryophyta</taxon>
        <taxon>Tracheophyta</taxon>
        <taxon>Spermatophyta</taxon>
        <taxon>Magnoliopsida</taxon>
        <taxon>eudicotyledons</taxon>
        <taxon>Gunneridae</taxon>
        <taxon>Pentapetalae</taxon>
        <taxon>rosids</taxon>
        <taxon>fabids</taxon>
        <taxon>Rosales</taxon>
        <taxon>Rosaceae</taxon>
        <taxon>Rosoideae</taxon>
        <taxon>Rosoideae incertae sedis</taxon>
        <taxon>Rubus</taxon>
    </lineage>
</organism>